<evidence type="ECO:0000256" key="4">
    <source>
        <dbReference type="HAMAP-Rule" id="MF_01909"/>
    </source>
</evidence>
<reference evidence="6 7" key="1">
    <citation type="submission" date="2023-09" db="EMBL/GenBank/DDBJ databases">
        <title>Pyrofollis japonicus gen. nov. sp. nov., a novel member of the family Pyrodictiaceae isolated from the Iheya North hydrothermal field.</title>
        <authorList>
            <person name="Miyazaki U."/>
            <person name="Sanari M."/>
            <person name="Tame A."/>
            <person name="Kitajima M."/>
            <person name="Okamoto A."/>
            <person name="Sawayama S."/>
            <person name="Miyazaki J."/>
            <person name="Takai K."/>
            <person name="Nakagawa S."/>
        </authorList>
    </citation>
    <scope>NUCLEOTIDE SEQUENCE [LARGE SCALE GENOMIC DNA]</scope>
    <source>
        <strain evidence="6 7">AV2</strain>
    </source>
</reference>
<comment type="similarity">
    <text evidence="4">Belongs to the TFE family.</text>
</comment>
<feature type="domain" description="HTH TFE/IIEalpha-type" evidence="5">
    <location>
        <begin position="8"/>
        <end position="92"/>
    </location>
</feature>
<dbReference type="InterPro" id="IPR016481">
    <property type="entry name" value="TF_E_archaea"/>
</dbReference>
<keyword evidence="1 4" id="KW-0805">Transcription regulation</keyword>
<evidence type="ECO:0000313" key="6">
    <source>
        <dbReference type="EMBL" id="BES81495.1"/>
    </source>
</evidence>
<dbReference type="InterPro" id="IPR024550">
    <property type="entry name" value="TFIIEa/SarR/Rpc3_HTH_dom"/>
</dbReference>
<dbReference type="PROSITE" id="PS51344">
    <property type="entry name" value="HTH_TFE_IIE"/>
    <property type="match status" value="1"/>
</dbReference>
<sequence>MEMTSSSELEKLYTFIERLIDRDARIVLQALYEEGGELSEIDLAEKTGLKLNAIRRSLNLLAEKGLAVYRRQKHPEKNRLIFYWRINYEGLPAIIEARKRATLERLQMLLEREESIHYYVCPTDGTKYTFEEALDHEFACPRCGTMLVPDQDRELRIQIIRQYIALLEAEINSAKPRRSV</sequence>
<dbReference type="EMBL" id="AP028907">
    <property type="protein sequence ID" value="BES81495.1"/>
    <property type="molecule type" value="Genomic_DNA"/>
</dbReference>
<comment type="subunit">
    <text evidence="4">Monomer. Interaction with RNA polymerase subunits RpoF and RpoE is necessary for Tfe stimulatory transcription activity. Able to interact with Tbp and RNA polymerase in the absence of DNA promoter. Interacts both with the preinitiation and elongation complexes.</text>
</comment>
<dbReference type="InterPro" id="IPR002853">
    <property type="entry name" value="TFIIE_asu"/>
</dbReference>
<accession>A0ABN6ZMJ9</accession>
<keyword evidence="7" id="KW-1185">Reference proteome</keyword>
<protein>
    <recommendedName>
        <fullName evidence="4">Transcription factor E</fullName>
        <shortName evidence="4">TFE</shortName>
    </recommendedName>
    <alternativeName>
        <fullName evidence="4">TFIIE subunit alpha homolog</fullName>
    </alternativeName>
    <alternativeName>
        <fullName evidence="4">Transcription initiation factor TFIIE</fullName>
    </alternativeName>
</protein>
<comment type="domain">
    <text evidence="4">The winged helix domain is involved in binding to DNA in the preinitiation complex.</text>
</comment>
<dbReference type="Gene3D" id="1.10.10.10">
    <property type="entry name" value="Winged helix-like DNA-binding domain superfamily/Winged helix DNA-binding domain"/>
    <property type="match status" value="1"/>
</dbReference>
<evidence type="ECO:0000313" key="7">
    <source>
        <dbReference type="Proteomes" id="UP001341135"/>
    </source>
</evidence>
<dbReference type="SMART" id="SM00531">
    <property type="entry name" value="TFIIE"/>
    <property type="match status" value="1"/>
</dbReference>
<evidence type="ECO:0000256" key="2">
    <source>
        <dbReference type="ARBA" id="ARBA00023125"/>
    </source>
</evidence>
<dbReference type="PIRSF" id="PIRSF006373">
    <property type="entry name" value="TF_E_archaea"/>
    <property type="match status" value="1"/>
</dbReference>
<dbReference type="InterPro" id="IPR017919">
    <property type="entry name" value="TFIIE/TFIIEa_HTH"/>
</dbReference>
<dbReference type="PANTHER" id="PTHR13097">
    <property type="entry name" value="TRANSCRIPTION INITIATION FACTOR IIE, ALPHA SUBUNIT"/>
    <property type="match status" value="1"/>
</dbReference>
<keyword evidence="3 4" id="KW-0804">Transcription</keyword>
<keyword evidence="2 4" id="KW-0238">DNA-binding</keyword>
<evidence type="ECO:0000259" key="5">
    <source>
        <dbReference type="PROSITE" id="PS51344"/>
    </source>
</evidence>
<dbReference type="SUPFAM" id="SSF46785">
    <property type="entry name" value="Winged helix' DNA-binding domain"/>
    <property type="match status" value="1"/>
</dbReference>
<dbReference type="Pfam" id="PF02002">
    <property type="entry name" value="TFIIE_alpha"/>
    <property type="match status" value="1"/>
</dbReference>
<name>A0ABN6ZMJ9_9CREN</name>
<dbReference type="PANTHER" id="PTHR13097:SF7">
    <property type="entry name" value="GENERAL TRANSCRIPTION FACTOR IIE SUBUNIT 1"/>
    <property type="match status" value="1"/>
</dbReference>
<evidence type="ECO:0000256" key="3">
    <source>
        <dbReference type="ARBA" id="ARBA00023163"/>
    </source>
</evidence>
<evidence type="ECO:0000256" key="1">
    <source>
        <dbReference type="ARBA" id="ARBA00023015"/>
    </source>
</evidence>
<dbReference type="Proteomes" id="UP001341135">
    <property type="component" value="Chromosome"/>
</dbReference>
<proteinExistence type="inferred from homology"/>
<dbReference type="InterPro" id="IPR036388">
    <property type="entry name" value="WH-like_DNA-bd_sf"/>
</dbReference>
<dbReference type="InterPro" id="IPR036390">
    <property type="entry name" value="WH_DNA-bd_sf"/>
</dbReference>
<dbReference type="InterPro" id="IPR039997">
    <property type="entry name" value="TFE"/>
</dbReference>
<comment type="function">
    <text evidence="4">Transcription factor that plays a role in the activation of archaeal genes transcribed by RNA polymerase. Facilitates transcription initiation by enhancing TATA-box recognition by TATA-box-binding protein (Tbp), and transcription factor B (Tfb) and RNA polymerase recruitment. Not absolutely required for transcription in vitro, but particularly important in cases where Tbp or Tfb function is not optimal. It dynamically alters the nucleic acid-binding properties of RNA polymerases by stabilizing the initiation complex and destabilizing elongation complexes. Seems to translocate with the RNA polymerase following initiation and acts by binding to the non template strand of the transcription bubble in elongation complexes.</text>
</comment>
<gene>
    <name evidence="4" type="primary">tfe</name>
    <name evidence="6" type="ORF">PABY_10620</name>
</gene>
<organism evidence="6 7">
    <name type="scientific">Pyrodictium abyssi</name>
    <dbReference type="NCBI Taxonomy" id="54256"/>
    <lineage>
        <taxon>Archaea</taxon>
        <taxon>Thermoproteota</taxon>
        <taxon>Thermoprotei</taxon>
        <taxon>Desulfurococcales</taxon>
        <taxon>Pyrodictiaceae</taxon>
        <taxon>Pyrodictium</taxon>
    </lineage>
</organism>
<dbReference type="HAMAP" id="MF_01909">
    <property type="entry name" value="TFE_arch"/>
    <property type="match status" value="1"/>
</dbReference>